<dbReference type="EMBL" id="CADCTH010000451">
    <property type="protein sequence ID" value="CAA9280278.1"/>
    <property type="molecule type" value="Genomic_DNA"/>
</dbReference>
<evidence type="ECO:0000313" key="2">
    <source>
        <dbReference type="EMBL" id="CAA9280278.1"/>
    </source>
</evidence>
<dbReference type="AlphaFoldDB" id="A0A6J4JK16"/>
<feature type="compositionally biased region" description="Low complexity" evidence="1">
    <location>
        <begin position="25"/>
        <end position="46"/>
    </location>
</feature>
<proteinExistence type="predicted"/>
<sequence>MLRHQLARFVLESLPRRRAVDQRSRSCGRSGSPRARARAGEAPSRPLFLTSWPTASTTPCVHQVWTEPADEGDDQ</sequence>
<gene>
    <name evidence="2" type="ORF">AVDCRST_MAG54-3550</name>
</gene>
<organism evidence="2">
    <name type="scientific">uncultured Actinomycetospora sp</name>
    <dbReference type="NCBI Taxonomy" id="1135996"/>
    <lineage>
        <taxon>Bacteria</taxon>
        <taxon>Bacillati</taxon>
        <taxon>Actinomycetota</taxon>
        <taxon>Actinomycetes</taxon>
        <taxon>Pseudonocardiales</taxon>
        <taxon>Pseudonocardiaceae</taxon>
        <taxon>Actinomycetospora</taxon>
        <taxon>environmental samples</taxon>
    </lineage>
</organism>
<reference evidence="2" key="1">
    <citation type="submission" date="2020-02" db="EMBL/GenBank/DDBJ databases">
        <authorList>
            <person name="Meier V. D."/>
        </authorList>
    </citation>
    <scope>NUCLEOTIDE SEQUENCE</scope>
    <source>
        <strain evidence="2">AVDCRST_MAG54</strain>
    </source>
</reference>
<evidence type="ECO:0000256" key="1">
    <source>
        <dbReference type="SAM" id="MobiDB-lite"/>
    </source>
</evidence>
<protein>
    <submittedName>
        <fullName evidence="2">Uncharacterized protein</fullName>
    </submittedName>
</protein>
<feature type="region of interest" description="Disordered" evidence="1">
    <location>
        <begin position="18"/>
        <end position="51"/>
    </location>
</feature>
<accession>A0A6J4JK16</accession>
<name>A0A6J4JK16_9PSEU</name>